<dbReference type="InParanoid" id="G8ZWC5"/>
<dbReference type="GO" id="GO:0042802">
    <property type="term" value="F:identical protein binding"/>
    <property type="evidence" value="ECO:0007669"/>
    <property type="project" value="EnsemblFungi"/>
</dbReference>
<name>G8ZWC5_TORDE</name>
<keyword evidence="7" id="KW-0811">Translocation</keyword>
<evidence type="ECO:0000256" key="9">
    <source>
        <dbReference type="ARBA" id="ARBA00023242"/>
    </source>
</evidence>
<sequence>MFSFNKASSAGAGTPSSTGLFGQKPTNTGGTGFSFGQNTGTTSTNAGSGTGFSFGGSQNANENKGGLFGSKPAGTDTGTGLSFGQQQPQQTSTNTGLFGNSGTNTNTGGLFGSGNTGTGTTGGGLFGSKPSGNTATSSLFGQNNTTTNQGGLFGNSGTSGGLFGSKPAGSSLFGNTSAAGPAVGGSLFGSQQPVQQQSALQSIGQLGITPMTKIIDLPPQLRQEIEQLDQYIQRQVQISQHLKADTSEHKELIDSIPRDIAYLLKTESLASQSLTEDLKKISSIKEITDQSIADTQTFSMILQQLLTPGSKISSIELDKFFHHRIQLYQDKLDDYFRVLSDIESAVNGIDTDVLGAHPNSSWLTKGDESSEYLDIFAIKTGINAVVSTVIEEFSLFMDTAERVAQIHQRVKELTAENYIRS</sequence>
<dbReference type="GO" id="GO:0017056">
    <property type="term" value="F:structural constituent of nuclear pore"/>
    <property type="evidence" value="ECO:0007669"/>
    <property type="project" value="EnsemblFungi"/>
</dbReference>
<dbReference type="eggNOG" id="KOG0845">
    <property type="taxonomic scope" value="Eukaryota"/>
</dbReference>
<dbReference type="Proteomes" id="UP000005627">
    <property type="component" value="Chromosome 6"/>
</dbReference>
<dbReference type="GeneID" id="11501300"/>
<dbReference type="PANTHER" id="PTHR13437">
    <property type="entry name" value="NUCLEOPORIN P58/P45 NUCLEOPORIN-LIKE PROTEIN 1"/>
    <property type="match status" value="1"/>
</dbReference>
<organism evidence="11 12">
    <name type="scientific">Torulaspora delbrueckii</name>
    <name type="common">Yeast</name>
    <name type="synonym">Candida colliculosa</name>
    <dbReference type="NCBI Taxonomy" id="4950"/>
    <lineage>
        <taxon>Eukaryota</taxon>
        <taxon>Fungi</taxon>
        <taxon>Dikarya</taxon>
        <taxon>Ascomycota</taxon>
        <taxon>Saccharomycotina</taxon>
        <taxon>Saccharomycetes</taxon>
        <taxon>Saccharomycetales</taxon>
        <taxon>Saccharomycetaceae</taxon>
        <taxon>Torulaspora</taxon>
    </lineage>
</organism>
<dbReference type="EMBL" id="HE616747">
    <property type="protein sequence ID" value="CCE92919.1"/>
    <property type="molecule type" value="Genomic_DNA"/>
</dbReference>
<feature type="compositionally biased region" description="Polar residues" evidence="10">
    <location>
        <begin position="76"/>
        <end position="90"/>
    </location>
</feature>
<dbReference type="InterPro" id="IPR024882">
    <property type="entry name" value="NUP58/p45/49"/>
</dbReference>
<feature type="region of interest" description="Disordered" evidence="10">
    <location>
        <begin position="1"/>
        <end position="153"/>
    </location>
</feature>
<evidence type="ECO:0000256" key="10">
    <source>
        <dbReference type="SAM" id="MobiDB-lite"/>
    </source>
</evidence>
<gene>
    <name evidence="11" type="primary">TDEL0F01080</name>
    <name evidence="11" type="ORF">TDEL_0F01080</name>
</gene>
<dbReference type="GO" id="GO:0031965">
    <property type="term" value="C:nuclear membrane"/>
    <property type="evidence" value="ECO:0007669"/>
    <property type="project" value="UniProtKB-SubCell"/>
</dbReference>
<evidence type="ECO:0000256" key="8">
    <source>
        <dbReference type="ARBA" id="ARBA00023132"/>
    </source>
</evidence>
<keyword evidence="12" id="KW-1185">Reference proteome</keyword>
<feature type="compositionally biased region" description="Low complexity" evidence="10">
    <location>
        <begin position="91"/>
        <end position="108"/>
    </location>
</feature>
<dbReference type="GO" id="GO:0006606">
    <property type="term" value="P:protein import into nucleus"/>
    <property type="evidence" value="ECO:0007669"/>
    <property type="project" value="EnsemblFungi"/>
</dbReference>
<dbReference type="KEGG" id="tdl:TDEL_0F01080"/>
<dbReference type="STRING" id="1076872.G8ZWC5"/>
<dbReference type="GO" id="GO:0000055">
    <property type="term" value="P:ribosomal large subunit export from nucleus"/>
    <property type="evidence" value="ECO:0007669"/>
    <property type="project" value="EnsemblFungi"/>
</dbReference>
<evidence type="ECO:0000256" key="7">
    <source>
        <dbReference type="ARBA" id="ARBA00023010"/>
    </source>
</evidence>
<keyword evidence="8" id="KW-0906">Nuclear pore complex</keyword>
<protein>
    <recommendedName>
        <fullName evidence="13">Nucleoporin Nup54 alpha-helical domain-containing protein</fullName>
    </recommendedName>
</protein>
<dbReference type="GO" id="GO:0140693">
    <property type="term" value="F:molecular condensate scaffold activity"/>
    <property type="evidence" value="ECO:0007669"/>
    <property type="project" value="EnsemblFungi"/>
</dbReference>
<proteinExistence type="predicted"/>
<dbReference type="RefSeq" id="XP_003682130.1">
    <property type="nucleotide sequence ID" value="XM_003682082.1"/>
</dbReference>
<evidence type="ECO:0000256" key="3">
    <source>
        <dbReference type="ARBA" id="ARBA00004620"/>
    </source>
</evidence>
<evidence type="ECO:0000256" key="1">
    <source>
        <dbReference type="ARBA" id="ARBA00004335"/>
    </source>
</evidence>
<evidence type="ECO:0000256" key="2">
    <source>
        <dbReference type="ARBA" id="ARBA00004567"/>
    </source>
</evidence>
<evidence type="ECO:0000256" key="6">
    <source>
        <dbReference type="ARBA" id="ARBA00022927"/>
    </source>
</evidence>
<evidence type="ECO:0000256" key="5">
    <source>
        <dbReference type="ARBA" id="ARBA00022816"/>
    </source>
</evidence>
<dbReference type="FunCoup" id="G8ZWC5">
    <property type="interactions" value="169"/>
</dbReference>
<keyword evidence="4" id="KW-0813">Transport</keyword>
<dbReference type="GO" id="GO:0044613">
    <property type="term" value="C:nuclear pore central transport channel"/>
    <property type="evidence" value="ECO:0007669"/>
    <property type="project" value="EnsemblFungi"/>
</dbReference>
<evidence type="ECO:0000313" key="11">
    <source>
        <dbReference type="EMBL" id="CCE92919.1"/>
    </source>
</evidence>
<feature type="compositionally biased region" description="Gly residues" evidence="10">
    <location>
        <begin position="109"/>
        <end position="126"/>
    </location>
</feature>
<feature type="compositionally biased region" description="Low complexity" evidence="10">
    <location>
        <begin position="36"/>
        <end position="47"/>
    </location>
</feature>
<dbReference type="GO" id="GO:0016973">
    <property type="term" value="P:poly(A)+ mRNA export from nucleus"/>
    <property type="evidence" value="ECO:0007669"/>
    <property type="project" value="EnsemblFungi"/>
</dbReference>
<comment type="subcellular location">
    <subcellularLocation>
        <location evidence="1">Nucleus membrane</location>
        <topology evidence="1">Peripheral membrane protein</topology>
        <orientation evidence="1">Cytoplasmic side</orientation>
    </subcellularLocation>
    <subcellularLocation>
        <location evidence="3">Nucleus membrane</location>
        <topology evidence="3">Peripheral membrane protein</topology>
        <orientation evidence="3">Nucleoplasmic side</orientation>
    </subcellularLocation>
    <subcellularLocation>
        <location evidence="2">Nucleus</location>
        <location evidence="2">Nuclear pore complex</location>
    </subcellularLocation>
</comment>
<keyword evidence="6" id="KW-0653">Protein transport</keyword>
<keyword evidence="5" id="KW-0509">mRNA transport</keyword>
<dbReference type="PANTHER" id="PTHR13437:SF2">
    <property type="entry name" value="NUCLEOPORIN P58_P45"/>
    <property type="match status" value="1"/>
</dbReference>
<dbReference type="GO" id="GO:1990000">
    <property type="term" value="P:amyloid fibril formation"/>
    <property type="evidence" value="ECO:0007669"/>
    <property type="project" value="EnsemblFungi"/>
</dbReference>
<evidence type="ECO:0000313" key="12">
    <source>
        <dbReference type="Proteomes" id="UP000005627"/>
    </source>
</evidence>
<dbReference type="AlphaFoldDB" id="G8ZWC5"/>
<dbReference type="Pfam" id="PF13634">
    <property type="entry name" value="Nucleoporin_FG"/>
    <property type="match status" value="1"/>
</dbReference>
<dbReference type="GO" id="GO:0008139">
    <property type="term" value="F:nuclear localization sequence binding"/>
    <property type="evidence" value="ECO:0007669"/>
    <property type="project" value="InterPro"/>
</dbReference>
<feature type="compositionally biased region" description="Polar residues" evidence="10">
    <location>
        <begin position="130"/>
        <end position="149"/>
    </location>
</feature>
<reference evidence="11 12" key="1">
    <citation type="journal article" date="2011" name="Proc. Natl. Acad. Sci. U.S.A.">
        <title>Evolutionary erosion of yeast sex chromosomes by mating-type switching accidents.</title>
        <authorList>
            <person name="Gordon J.L."/>
            <person name="Armisen D."/>
            <person name="Proux-Wera E."/>
            <person name="Oheigeartaigh S.S."/>
            <person name="Byrne K.P."/>
            <person name="Wolfe K.H."/>
        </authorList>
    </citation>
    <scope>NUCLEOTIDE SEQUENCE [LARGE SCALE GENOMIC DNA]</scope>
    <source>
        <strain evidence="12">ATCC 10662 / CBS 1146 / NBRC 0425 / NCYC 2629 / NRRL Y-866</strain>
    </source>
</reference>
<keyword evidence="9" id="KW-0539">Nucleus</keyword>
<evidence type="ECO:0008006" key="13">
    <source>
        <dbReference type="Google" id="ProtNLM"/>
    </source>
</evidence>
<dbReference type="HOGENOM" id="CLU_039862_0_0_1"/>
<evidence type="ECO:0000256" key="4">
    <source>
        <dbReference type="ARBA" id="ARBA00022448"/>
    </source>
</evidence>
<feature type="compositionally biased region" description="Low complexity" evidence="10">
    <location>
        <begin position="7"/>
        <end position="19"/>
    </location>
</feature>
<accession>G8ZWC5</accession>
<dbReference type="InterPro" id="IPR025574">
    <property type="entry name" value="Nucleoporin_FG_rpt"/>
</dbReference>
<dbReference type="GO" id="GO:0006409">
    <property type="term" value="P:tRNA export from nucleus"/>
    <property type="evidence" value="ECO:0007669"/>
    <property type="project" value="EnsemblFungi"/>
</dbReference>
<dbReference type="OrthoDB" id="2538017at2759"/>